<dbReference type="InterPro" id="IPR021382">
    <property type="entry name" value="DUF3014"/>
</dbReference>
<dbReference type="Pfam" id="PF11219">
    <property type="entry name" value="DUF3014"/>
    <property type="match status" value="1"/>
</dbReference>
<reference evidence="2" key="1">
    <citation type="submission" date="2016-10" db="EMBL/GenBank/DDBJ databases">
        <title>Sequence of Gallionella enrichment culture.</title>
        <authorList>
            <person name="Poehlein A."/>
            <person name="Muehling M."/>
            <person name="Daniel R."/>
        </authorList>
    </citation>
    <scope>NUCLEOTIDE SEQUENCE</scope>
</reference>
<evidence type="ECO:0000313" key="2">
    <source>
        <dbReference type="EMBL" id="OIR04240.1"/>
    </source>
</evidence>
<gene>
    <name evidence="2" type="ORF">GALL_137220</name>
</gene>
<protein>
    <recommendedName>
        <fullName evidence="3">DUF3014 domain-containing protein</fullName>
    </recommendedName>
</protein>
<sequence>MDKRVLFAIATVILLGAAYATYTFWQNSHSAPEIVQSKNTLPSPPPPPPAPVQSQVVEIPPPSLPPLPQLAKSDSFVLDALASVLGNESLMKLFHTDQIIRNIVVTVDNLPQQRVPLKSMPFNPPPGRFLTAGSDDHLTISPKNASRYAGYVSLADAVDPKQLVGLYVRLYPLFQQSYSELGYPNGSFNDRLNEALDDLLDTPDIKEPIKLVQPKFFYQYADAETEALSIGEKIMLRLGSKNMKTVKNKLAEIKQELAQRAAELK</sequence>
<accession>A0A1J5SJM9</accession>
<name>A0A1J5SJM9_9ZZZZ</name>
<dbReference type="EMBL" id="MLJW01000059">
    <property type="protein sequence ID" value="OIR04240.1"/>
    <property type="molecule type" value="Genomic_DNA"/>
</dbReference>
<feature type="region of interest" description="Disordered" evidence="1">
    <location>
        <begin position="35"/>
        <end position="56"/>
    </location>
</feature>
<proteinExistence type="predicted"/>
<evidence type="ECO:0000256" key="1">
    <source>
        <dbReference type="SAM" id="MobiDB-lite"/>
    </source>
</evidence>
<feature type="compositionally biased region" description="Pro residues" evidence="1">
    <location>
        <begin position="42"/>
        <end position="51"/>
    </location>
</feature>
<evidence type="ECO:0008006" key="3">
    <source>
        <dbReference type="Google" id="ProtNLM"/>
    </source>
</evidence>
<comment type="caution">
    <text evidence="2">The sequence shown here is derived from an EMBL/GenBank/DDBJ whole genome shotgun (WGS) entry which is preliminary data.</text>
</comment>
<dbReference type="AlphaFoldDB" id="A0A1J5SJM9"/>
<organism evidence="2">
    <name type="scientific">mine drainage metagenome</name>
    <dbReference type="NCBI Taxonomy" id="410659"/>
    <lineage>
        <taxon>unclassified sequences</taxon>
        <taxon>metagenomes</taxon>
        <taxon>ecological metagenomes</taxon>
    </lineage>
</organism>